<evidence type="ECO:0000256" key="3">
    <source>
        <dbReference type="ARBA" id="ARBA00022475"/>
    </source>
</evidence>
<keyword evidence="12" id="KW-1185">Reference proteome</keyword>
<dbReference type="OrthoDB" id="2085045at2"/>
<feature type="domain" description="MrpA C-terminal/MbhE" evidence="10">
    <location>
        <begin position="92"/>
        <end position="175"/>
    </location>
</feature>
<dbReference type="Proteomes" id="UP000315369">
    <property type="component" value="Unassembled WGS sequence"/>
</dbReference>
<protein>
    <submittedName>
        <fullName evidence="11">DUF4040 domain-containing protein</fullName>
    </submittedName>
</protein>
<name>A0A540X3F8_9BACT</name>
<comment type="caution">
    <text evidence="11">The sequence shown here is derived from an EMBL/GenBank/DDBJ whole genome shotgun (WGS) entry which is preliminary data.</text>
</comment>
<dbReference type="EMBL" id="VIFM01000035">
    <property type="protein sequence ID" value="TQF15807.1"/>
    <property type="molecule type" value="Genomic_DNA"/>
</dbReference>
<proteinExistence type="inferred from homology"/>
<accession>A0A540X3F8</accession>
<evidence type="ECO:0000259" key="10">
    <source>
        <dbReference type="Pfam" id="PF20501"/>
    </source>
</evidence>
<keyword evidence="3" id="KW-1003">Cell membrane</keyword>
<comment type="similarity">
    <text evidence="2">Belongs to the CPA3 antiporters (TC 2.A.63) subunit B family.</text>
</comment>
<feature type="domain" description="MrpA C-terminal/MbhD" evidence="9">
    <location>
        <begin position="13"/>
        <end position="77"/>
    </location>
</feature>
<organism evidence="11 12">
    <name type="scientific">Myxococcus llanfairpwllgwyngyllgogerychwyrndrobwllllantysiliogogogochensis</name>
    <dbReference type="NCBI Taxonomy" id="2590453"/>
    <lineage>
        <taxon>Bacteria</taxon>
        <taxon>Pseudomonadati</taxon>
        <taxon>Myxococcota</taxon>
        <taxon>Myxococcia</taxon>
        <taxon>Myxococcales</taxon>
        <taxon>Cystobacterineae</taxon>
        <taxon>Myxococcaceae</taxon>
        <taxon>Myxococcus</taxon>
    </lineage>
</organism>
<evidence type="ECO:0000256" key="5">
    <source>
        <dbReference type="ARBA" id="ARBA00022989"/>
    </source>
</evidence>
<evidence type="ECO:0000256" key="7">
    <source>
        <dbReference type="SAM" id="Phobius"/>
    </source>
</evidence>
<feature type="transmembrane region" description="Helical" evidence="7">
    <location>
        <begin position="92"/>
        <end position="111"/>
    </location>
</feature>
<dbReference type="Pfam" id="PF04039">
    <property type="entry name" value="MnhB"/>
    <property type="match status" value="1"/>
</dbReference>
<feature type="transmembrane region" description="Helical" evidence="7">
    <location>
        <begin position="184"/>
        <end position="203"/>
    </location>
</feature>
<keyword evidence="5 7" id="KW-1133">Transmembrane helix</keyword>
<evidence type="ECO:0000256" key="4">
    <source>
        <dbReference type="ARBA" id="ARBA00022692"/>
    </source>
</evidence>
<dbReference type="PANTHER" id="PTHR33932:SF4">
    <property type="entry name" value="NA(+)_H(+) ANTIPORTER SUBUNIT B"/>
    <property type="match status" value="1"/>
</dbReference>
<feature type="domain" description="Na+/H+ antiporter MnhB subunit-related protein" evidence="8">
    <location>
        <begin position="185"/>
        <end position="286"/>
    </location>
</feature>
<evidence type="ECO:0000256" key="6">
    <source>
        <dbReference type="ARBA" id="ARBA00023136"/>
    </source>
</evidence>
<dbReference type="GO" id="GO:0005886">
    <property type="term" value="C:plasma membrane"/>
    <property type="evidence" value="ECO:0007669"/>
    <property type="project" value="UniProtKB-SubCell"/>
</dbReference>
<dbReference type="InterPro" id="IPR050622">
    <property type="entry name" value="CPA3_antiporter_subunitB"/>
</dbReference>
<evidence type="ECO:0000259" key="9">
    <source>
        <dbReference type="Pfam" id="PF13244"/>
    </source>
</evidence>
<feature type="transmembrane region" description="Helical" evidence="7">
    <location>
        <begin position="28"/>
        <end position="46"/>
    </location>
</feature>
<sequence length="310" mass="32885">MMDVLLDGVLALCLPLLAWLVLRTESLSQAVVLFVAFGLLSALGWARLEAPDIALVESAVGTGLTGALLMHTLSWTEETPPDIRARGRRRPWALLAVAASTLMLGWAVLALPADSPGLGPLVEARREESGVKHPVTAVLLNFRGYDTLLEIAVLLVAALGARAVNPRSERPTPDAGDDPLTGELFRMMMPALLLVAGYLVWVGDHGPGGAFQAGAILAGGGVVALLTMRMGPPRLSSWQVRWALLTGPMLFIGVAVAPLFTGRRLLELPRPYAGTLIFVVELALTVTIAMVLLMFFPGTRPPRAGAEGEP</sequence>
<dbReference type="Pfam" id="PF13244">
    <property type="entry name" value="MbhD"/>
    <property type="match status" value="1"/>
</dbReference>
<reference evidence="11 12" key="1">
    <citation type="submission" date="2019-06" db="EMBL/GenBank/DDBJ databases">
        <authorList>
            <person name="Livingstone P."/>
            <person name="Whitworth D."/>
        </authorList>
    </citation>
    <scope>NUCLEOTIDE SEQUENCE [LARGE SCALE GENOMIC DNA]</scope>
    <source>
        <strain evidence="11 12">AM401</strain>
    </source>
</reference>
<keyword evidence="4 7" id="KW-0812">Transmembrane</keyword>
<dbReference type="Pfam" id="PF20501">
    <property type="entry name" value="MbhE"/>
    <property type="match status" value="1"/>
</dbReference>
<dbReference type="InterPro" id="IPR025383">
    <property type="entry name" value="MrpA_C/MbhD"/>
</dbReference>
<feature type="transmembrane region" description="Helical" evidence="7">
    <location>
        <begin position="272"/>
        <end position="296"/>
    </location>
</feature>
<evidence type="ECO:0000259" key="8">
    <source>
        <dbReference type="Pfam" id="PF04039"/>
    </source>
</evidence>
<evidence type="ECO:0000313" key="11">
    <source>
        <dbReference type="EMBL" id="TQF15807.1"/>
    </source>
</evidence>
<evidence type="ECO:0000313" key="12">
    <source>
        <dbReference type="Proteomes" id="UP000315369"/>
    </source>
</evidence>
<dbReference type="InterPro" id="IPR007182">
    <property type="entry name" value="MnhB"/>
</dbReference>
<dbReference type="RefSeq" id="WP_141642527.1">
    <property type="nucleotide sequence ID" value="NZ_VIFM01000035.1"/>
</dbReference>
<evidence type="ECO:0000256" key="1">
    <source>
        <dbReference type="ARBA" id="ARBA00004651"/>
    </source>
</evidence>
<feature type="transmembrane region" description="Helical" evidence="7">
    <location>
        <begin position="209"/>
        <end position="228"/>
    </location>
</feature>
<comment type="subcellular location">
    <subcellularLocation>
        <location evidence="1">Cell membrane</location>
        <topology evidence="1">Multi-pass membrane protein</topology>
    </subcellularLocation>
</comment>
<evidence type="ECO:0000256" key="2">
    <source>
        <dbReference type="ARBA" id="ARBA00009425"/>
    </source>
</evidence>
<dbReference type="AlphaFoldDB" id="A0A540X3F8"/>
<dbReference type="PANTHER" id="PTHR33932">
    <property type="entry name" value="NA(+)/H(+) ANTIPORTER SUBUNIT B"/>
    <property type="match status" value="1"/>
</dbReference>
<dbReference type="InterPro" id="IPR046806">
    <property type="entry name" value="MrpA_C/MbhE"/>
</dbReference>
<gene>
    <name evidence="11" type="ORF">FJV41_11675</name>
</gene>
<feature type="transmembrane region" description="Helical" evidence="7">
    <location>
        <begin position="240"/>
        <end position="260"/>
    </location>
</feature>
<keyword evidence="6 7" id="KW-0472">Membrane</keyword>